<accession>A0A8C1NXU9</accession>
<dbReference type="PANTHER" id="PTHR46068">
    <property type="entry name" value="PROTEIN CBG27172"/>
    <property type="match status" value="1"/>
</dbReference>
<dbReference type="Gene3D" id="1.10.10.10">
    <property type="entry name" value="Winged helix-like DNA-binding domain superfamily/Winged helix DNA-binding domain"/>
    <property type="match status" value="1"/>
</dbReference>
<dbReference type="GO" id="GO:0006313">
    <property type="term" value="P:DNA transposition"/>
    <property type="evidence" value="ECO:0007669"/>
    <property type="project" value="InterPro"/>
</dbReference>
<evidence type="ECO:0000313" key="3">
    <source>
        <dbReference type="Ensembl" id="ENSCCRP00010097257.1"/>
    </source>
</evidence>
<protein>
    <recommendedName>
        <fullName evidence="2">Paired domain-containing protein</fullName>
    </recommendedName>
</protein>
<dbReference type="GO" id="GO:0006355">
    <property type="term" value="P:regulation of DNA-templated transcription"/>
    <property type="evidence" value="ECO:0007669"/>
    <property type="project" value="InterPro"/>
</dbReference>
<name>A0A8C1NXU9_CYPCA</name>
<evidence type="ECO:0000256" key="1">
    <source>
        <dbReference type="ARBA" id="ARBA00022724"/>
    </source>
</evidence>
<dbReference type="InterPro" id="IPR047655">
    <property type="entry name" value="Transpos_IS630-like"/>
</dbReference>
<feature type="domain" description="Paired" evidence="2">
    <location>
        <begin position="53"/>
        <end position="167"/>
    </location>
</feature>
<dbReference type="InterPro" id="IPR036388">
    <property type="entry name" value="WH-like_DNA-bd_sf"/>
</dbReference>
<dbReference type="Pfam" id="PF13358">
    <property type="entry name" value="DDE_3"/>
    <property type="match status" value="1"/>
</dbReference>
<dbReference type="InterPro" id="IPR055247">
    <property type="entry name" value="InsJ-like_HTH"/>
</dbReference>
<sequence length="397" mass="46660">MRATHSKKVGTGSNKRPEKLNVHIRNSWRTNLQLIRSIGNMIGYKKSLSEWQCLSEVKMGRGSPIPPMLRQKIVEQYQKGVSQRKIAKSLKLSSSTVHNIIQRFRESGTISVRKGQGRKTILDARDLRALRRHCITYRNATVMEITTWAQEYFQKTLSVNTIHRAIRRCRLKLYRSKKKPYLNMIQKRRRFLWAKAHLKWTVAKWKTVLWSDESKFEVLFGKLGRHVIRTKEDKDNPSCYQCSVQKPASLMVWGCMSVCGMGSLHIWKGTINAERYIQVLEQHMLPSSRLFQGRPCIFQHDNARTHTASITTSGLRRRRIRVLKWPDCSPDLSPIENIWRIIKRKMRQRRPKTVEQLEACIRQEWDNIPIPKLEQLVSSDPRRLQTVIKRRGDATQW</sequence>
<evidence type="ECO:0000259" key="2">
    <source>
        <dbReference type="SMART" id="SM00351"/>
    </source>
</evidence>
<dbReference type="Ensembl" id="ENSCCRT00010107862.1">
    <property type="protein sequence ID" value="ENSCCRP00010097257.1"/>
    <property type="gene ID" value="ENSCCRG00010042605.1"/>
</dbReference>
<dbReference type="Pfam" id="PF01498">
    <property type="entry name" value="HTH_Tnp_Tc3_2"/>
    <property type="match status" value="1"/>
</dbReference>
<keyword evidence="1" id="KW-0563">Paired box</keyword>
<dbReference type="Pfam" id="PF13518">
    <property type="entry name" value="HTH_28"/>
    <property type="match status" value="1"/>
</dbReference>
<dbReference type="InterPro" id="IPR009057">
    <property type="entry name" value="Homeodomain-like_sf"/>
</dbReference>
<dbReference type="InterPro" id="IPR001523">
    <property type="entry name" value="Paired_dom"/>
</dbReference>
<dbReference type="InterPro" id="IPR002492">
    <property type="entry name" value="Transposase_Tc1-like"/>
</dbReference>
<dbReference type="InterPro" id="IPR038717">
    <property type="entry name" value="Tc1-like_DDE_dom"/>
</dbReference>
<proteinExistence type="predicted"/>
<evidence type="ECO:0000313" key="4">
    <source>
        <dbReference type="Proteomes" id="UP000694427"/>
    </source>
</evidence>
<dbReference type="SUPFAM" id="SSF46689">
    <property type="entry name" value="Homeodomain-like"/>
    <property type="match status" value="1"/>
</dbReference>
<reference evidence="3" key="2">
    <citation type="submission" date="2025-09" db="UniProtKB">
        <authorList>
            <consortium name="Ensembl"/>
        </authorList>
    </citation>
    <scope>IDENTIFICATION</scope>
</reference>
<dbReference type="InterPro" id="IPR036397">
    <property type="entry name" value="RNaseH_sf"/>
</dbReference>
<dbReference type="NCBIfam" id="NF033545">
    <property type="entry name" value="transpos_IS630"/>
    <property type="match status" value="1"/>
</dbReference>
<dbReference type="AlphaFoldDB" id="A0A8C1NXU9"/>
<dbReference type="GO" id="GO:0003677">
    <property type="term" value="F:DNA binding"/>
    <property type="evidence" value="ECO:0007669"/>
    <property type="project" value="InterPro"/>
</dbReference>
<dbReference type="GO" id="GO:0015074">
    <property type="term" value="P:DNA integration"/>
    <property type="evidence" value="ECO:0007669"/>
    <property type="project" value="InterPro"/>
</dbReference>
<dbReference type="PANTHER" id="PTHR46068:SF1">
    <property type="entry name" value="TRANSPOSASE IS30-LIKE HTH DOMAIN-CONTAINING PROTEIN"/>
    <property type="match status" value="1"/>
</dbReference>
<reference evidence="3" key="1">
    <citation type="submission" date="2025-08" db="UniProtKB">
        <authorList>
            <consortium name="Ensembl"/>
        </authorList>
    </citation>
    <scope>IDENTIFICATION</scope>
</reference>
<organism evidence="3 4">
    <name type="scientific">Cyprinus carpio</name>
    <name type="common">Common carp</name>
    <dbReference type="NCBI Taxonomy" id="7962"/>
    <lineage>
        <taxon>Eukaryota</taxon>
        <taxon>Metazoa</taxon>
        <taxon>Chordata</taxon>
        <taxon>Craniata</taxon>
        <taxon>Vertebrata</taxon>
        <taxon>Euteleostomi</taxon>
        <taxon>Actinopterygii</taxon>
        <taxon>Neopterygii</taxon>
        <taxon>Teleostei</taxon>
        <taxon>Ostariophysi</taxon>
        <taxon>Cypriniformes</taxon>
        <taxon>Cyprinidae</taxon>
        <taxon>Cyprininae</taxon>
        <taxon>Cyprinus</taxon>
    </lineage>
</organism>
<dbReference type="Gene3D" id="3.30.420.10">
    <property type="entry name" value="Ribonuclease H-like superfamily/Ribonuclease H"/>
    <property type="match status" value="1"/>
</dbReference>
<dbReference type="SMART" id="SM00351">
    <property type="entry name" value="PAX"/>
    <property type="match status" value="1"/>
</dbReference>
<dbReference type="Proteomes" id="UP000694427">
    <property type="component" value="Unplaced"/>
</dbReference>
<keyword evidence="4" id="KW-1185">Reference proteome</keyword>